<dbReference type="InterPro" id="IPR006026">
    <property type="entry name" value="Peptidase_Metallo"/>
</dbReference>
<dbReference type="STRING" id="637905.SVI_1756"/>
<dbReference type="CDD" id="cd04280">
    <property type="entry name" value="ZnMc_astacin_like"/>
    <property type="match status" value="1"/>
</dbReference>
<dbReference type="InterPro" id="IPR013783">
    <property type="entry name" value="Ig-like_fold"/>
</dbReference>
<dbReference type="GO" id="GO:0006508">
    <property type="term" value="P:proteolysis"/>
    <property type="evidence" value="ECO:0007669"/>
    <property type="project" value="UniProtKB-KW"/>
</dbReference>
<dbReference type="InterPro" id="IPR036116">
    <property type="entry name" value="FN3_sf"/>
</dbReference>
<feature type="binding site" evidence="6">
    <location>
        <position position="81"/>
    </location>
    <ligand>
        <name>Zn(2+)</name>
        <dbReference type="ChEBI" id="CHEBI:29105"/>
        <note>catalytic</note>
    </ligand>
</feature>
<dbReference type="Gene3D" id="2.60.40.10">
    <property type="entry name" value="Immunoglobulins"/>
    <property type="match status" value="3"/>
</dbReference>
<evidence type="ECO:0000259" key="7">
    <source>
        <dbReference type="PROSITE" id="PS50853"/>
    </source>
</evidence>
<evidence type="ECO:0000313" key="9">
    <source>
        <dbReference type="EMBL" id="BAJ01727.1"/>
    </source>
</evidence>
<evidence type="ECO:0000256" key="2">
    <source>
        <dbReference type="ARBA" id="ARBA00022723"/>
    </source>
</evidence>
<dbReference type="InterPro" id="IPR024079">
    <property type="entry name" value="MetalloPept_cat_dom_sf"/>
</dbReference>
<dbReference type="AlphaFoldDB" id="D4ZJ78"/>
<proteinExistence type="predicted"/>
<protein>
    <submittedName>
        <fullName evidence="9">Astacin family protein</fullName>
    </submittedName>
</protein>
<dbReference type="Pfam" id="PF01400">
    <property type="entry name" value="Astacin"/>
    <property type="match status" value="1"/>
</dbReference>
<dbReference type="InterPro" id="IPR001506">
    <property type="entry name" value="Peptidase_M12A"/>
</dbReference>
<feature type="domain" description="Fibronectin type-III" evidence="7">
    <location>
        <begin position="376"/>
        <end position="456"/>
    </location>
</feature>
<accession>D4ZJ78</accession>
<dbReference type="eggNOG" id="COG3170">
    <property type="taxonomic scope" value="Bacteria"/>
</dbReference>
<sequence length="456" mass="49023">MPYVMSTSLSSSARNALYYAIDHWNNSGTGIQLVPRTNEGSYINMINAGGCYSMIGRQGGVQDLGLAANCGNGAAVHEIGHAVGFYHEQSRNDRDSYLTINWSNIASSMQYNFQKMGSGGMDHGSYDYYSIMHYFSTAFSINGYPTMVPTDSSINLSVMGFAQVLSNKDISAASYLYGGGVNPSLPSTPSDLVASKVTNRSFNLTWSAVSGASQYDVERWIDNTGWISAGTSTSNTINISGLSNPEQWVHVKAKNNAGASDYSDYIYVQLTDVAQCDGIATPVAPVTSNITHSGFTLTWSATTGADYYQVQIWDQATSSWDFFANVNGTSYDVTGLTETKVYARIVAHNNCDDEPQISSWITISLAATSCTAAPATPTGLTYSNSTYDQFDASWSQVAGATRYDVQLWDGQWTDAASSADVSVSVDKLYPGGSNYFQVSASNACGSSSYSNYIAVN</sequence>
<dbReference type="GO" id="GO:0008270">
    <property type="term" value="F:zinc ion binding"/>
    <property type="evidence" value="ECO:0007669"/>
    <property type="project" value="UniProtKB-UniRule"/>
</dbReference>
<dbReference type="SUPFAM" id="SSF49265">
    <property type="entry name" value="Fibronectin type III"/>
    <property type="match status" value="2"/>
</dbReference>
<dbReference type="KEGG" id="svo:SVI_1756"/>
<comment type="caution">
    <text evidence="6">Lacks conserved residue(s) required for the propagation of feature annotation.</text>
</comment>
<evidence type="ECO:0000259" key="8">
    <source>
        <dbReference type="PROSITE" id="PS51864"/>
    </source>
</evidence>
<dbReference type="InterPro" id="IPR003961">
    <property type="entry name" value="FN3_dom"/>
</dbReference>
<feature type="binding site" evidence="6">
    <location>
        <position position="87"/>
    </location>
    <ligand>
        <name>Zn(2+)</name>
        <dbReference type="ChEBI" id="CHEBI:29105"/>
        <note>catalytic</note>
    </ligand>
</feature>
<dbReference type="PANTHER" id="PTHR10127:SF780">
    <property type="entry name" value="METALLOENDOPEPTIDASE"/>
    <property type="match status" value="1"/>
</dbReference>
<comment type="cofactor">
    <cofactor evidence="6">
        <name>Zn(2+)</name>
        <dbReference type="ChEBI" id="CHEBI:29105"/>
    </cofactor>
    <text evidence="6">Binds 1 zinc ion per subunit.</text>
</comment>
<dbReference type="GO" id="GO:0004222">
    <property type="term" value="F:metalloendopeptidase activity"/>
    <property type="evidence" value="ECO:0007669"/>
    <property type="project" value="UniProtKB-UniRule"/>
</dbReference>
<dbReference type="SMART" id="SM00235">
    <property type="entry name" value="ZnMc"/>
    <property type="match status" value="1"/>
</dbReference>
<dbReference type="eggNOG" id="COG2247">
    <property type="taxonomic scope" value="Bacteria"/>
</dbReference>
<keyword evidence="2 6" id="KW-0479">Metal-binding</keyword>
<reference evidence="10" key="1">
    <citation type="journal article" date="2010" name="Mol. Biosyst.">
        <title>Complete genome sequence and comparative analysis of Shewanella violacea, a psychrophilic and piezophilic bacterium from deep sea floor sediments.</title>
        <authorList>
            <person name="Aono E."/>
            <person name="Baba T."/>
            <person name="Ara T."/>
            <person name="Nishi T."/>
            <person name="Nakamichi T."/>
            <person name="Inamoto E."/>
            <person name="Toyonaga H."/>
            <person name="Hasegawa M."/>
            <person name="Takai Y."/>
            <person name="Okumura Y."/>
            <person name="Baba M."/>
            <person name="Tomita M."/>
            <person name="Kato C."/>
            <person name="Oshima T."/>
            <person name="Nakasone K."/>
            <person name="Mori H."/>
        </authorList>
    </citation>
    <scope>NUCLEOTIDE SEQUENCE [LARGE SCALE GENOMIC DNA]</scope>
    <source>
        <strain evidence="10">JCM 10179 / CIP 106290 / LMG 19151 / DSS12</strain>
    </source>
</reference>
<feature type="domain" description="Fibronectin type-III" evidence="7">
    <location>
        <begin position="188"/>
        <end position="274"/>
    </location>
</feature>
<dbReference type="EMBL" id="AP011177">
    <property type="protein sequence ID" value="BAJ01727.1"/>
    <property type="molecule type" value="Genomic_DNA"/>
</dbReference>
<gene>
    <name evidence="9" type="ordered locus">SVI_1756</name>
</gene>
<keyword evidence="1 6" id="KW-0645">Protease</keyword>
<evidence type="ECO:0000256" key="3">
    <source>
        <dbReference type="ARBA" id="ARBA00022801"/>
    </source>
</evidence>
<dbReference type="PROSITE" id="PS51864">
    <property type="entry name" value="ASTACIN"/>
    <property type="match status" value="1"/>
</dbReference>
<keyword evidence="5 6" id="KW-0482">Metalloprotease</keyword>
<dbReference type="PANTHER" id="PTHR10127">
    <property type="entry name" value="DISCOIDIN, CUB, EGF, LAMININ , AND ZINC METALLOPROTEASE DOMAIN CONTAINING"/>
    <property type="match status" value="1"/>
</dbReference>
<evidence type="ECO:0000313" key="10">
    <source>
        <dbReference type="Proteomes" id="UP000002350"/>
    </source>
</evidence>
<feature type="binding site" evidence="6">
    <location>
        <position position="77"/>
    </location>
    <ligand>
        <name>Zn(2+)</name>
        <dbReference type="ChEBI" id="CHEBI:29105"/>
        <note>catalytic</note>
    </ligand>
</feature>
<evidence type="ECO:0000256" key="6">
    <source>
        <dbReference type="PROSITE-ProRule" id="PRU01211"/>
    </source>
</evidence>
<dbReference type="HOGENOM" id="CLU_599772_0_0_6"/>
<dbReference type="SUPFAM" id="SSF55486">
    <property type="entry name" value="Metalloproteases ('zincins'), catalytic domain"/>
    <property type="match status" value="1"/>
</dbReference>
<dbReference type="CDD" id="cd00063">
    <property type="entry name" value="FN3"/>
    <property type="match status" value="3"/>
</dbReference>
<evidence type="ECO:0000256" key="5">
    <source>
        <dbReference type="ARBA" id="ARBA00023049"/>
    </source>
</evidence>
<feature type="domain" description="Fibronectin type-III" evidence="7">
    <location>
        <begin position="281"/>
        <end position="374"/>
    </location>
</feature>
<dbReference type="PRINTS" id="PR00480">
    <property type="entry name" value="ASTACIN"/>
</dbReference>
<evidence type="ECO:0000256" key="4">
    <source>
        <dbReference type="ARBA" id="ARBA00022833"/>
    </source>
</evidence>
<name>D4ZJ78_SHEVD</name>
<dbReference type="InterPro" id="IPR034035">
    <property type="entry name" value="Astacin-like_dom"/>
</dbReference>
<dbReference type="PROSITE" id="PS50853">
    <property type="entry name" value="FN3"/>
    <property type="match status" value="3"/>
</dbReference>
<keyword evidence="4 6" id="KW-0862">Zinc</keyword>
<keyword evidence="10" id="KW-1185">Reference proteome</keyword>
<evidence type="ECO:0000256" key="1">
    <source>
        <dbReference type="ARBA" id="ARBA00022670"/>
    </source>
</evidence>
<dbReference type="Proteomes" id="UP000002350">
    <property type="component" value="Chromosome"/>
</dbReference>
<organism evidence="9 10">
    <name type="scientific">Shewanella violacea (strain JCM 10179 / CIP 106290 / LMG 19151 / DSS12)</name>
    <dbReference type="NCBI Taxonomy" id="637905"/>
    <lineage>
        <taxon>Bacteria</taxon>
        <taxon>Pseudomonadati</taxon>
        <taxon>Pseudomonadota</taxon>
        <taxon>Gammaproteobacteria</taxon>
        <taxon>Alteromonadales</taxon>
        <taxon>Shewanellaceae</taxon>
        <taxon>Shewanella</taxon>
    </lineage>
</organism>
<dbReference type="SMART" id="SM00060">
    <property type="entry name" value="FN3"/>
    <property type="match status" value="3"/>
</dbReference>
<dbReference type="Gene3D" id="3.40.390.10">
    <property type="entry name" value="Collagenase (Catalytic Domain)"/>
    <property type="match status" value="1"/>
</dbReference>
<feature type="active site" evidence="6">
    <location>
        <position position="78"/>
    </location>
</feature>
<keyword evidence="3 6" id="KW-0378">Hydrolase</keyword>
<feature type="domain" description="Peptidase M12A" evidence="8">
    <location>
        <begin position="1"/>
        <end position="184"/>
    </location>
</feature>